<feature type="binding site" evidence="5">
    <location>
        <begin position="474"/>
        <end position="476"/>
    </location>
    <ligand>
        <name>FAD</name>
        <dbReference type="ChEBI" id="CHEBI:57692"/>
    </ligand>
</feature>
<comment type="function">
    <text evidence="7">May have a photoreceptor function.</text>
</comment>
<dbReference type="Gene3D" id="1.25.40.80">
    <property type="match status" value="1"/>
</dbReference>
<protein>
    <recommendedName>
        <fullName evidence="7">Cryptochrome DASH</fullName>
    </recommendedName>
</protein>
<evidence type="ECO:0000256" key="7">
    <source>
        <dbReference type="RuleBase" id="RU367151"/>
    </source>
</evidence>
<feature type="compositionally biased region" description="Basic and acidic residues" evidence="8">
    <location>
        <begin position="394"/>
        <end position="404"/>
    </location>
</feature>
<dbReference type="Pfam" id="PF00875">
    <property type="entry name" value="DNA_photolyase"/>
    <property type="match status" value="1"/>
</dbReference>
<dbReference type="GO" id="GO:0000719">
    <property type="term" value="P:photoreactive repair"/>
    <property type="evidence" value="ECO:0007669"/>
    <property type="project" value="TreeGrafter"/>
</dbReference>
<reference evidence="10" key="1">
    <citation type="journal article" date="2023" name="Mol. Phylogenet. Evol.">
        <title>Genome-scale phylogeny and comparative genomics of the fungal order Sordariales.</title>
        <authorList>
            <person name="Hensen N."/>
            <person name="Bonometti L."/>
            <person name="Westerberg I."/>
            <person name="Brannstrom I.O."/>
            <person name="Guillou S."/>
            <person name="Cros-Aarteil S."/>
            <person name="Calhoun S."/>
            <person name="Haridas S."/>
            <person name="Kuo A."/>
            <person name="Mondo S."/>
            <person name="Pangilinan J."/>
            <person name="Riley R."/>
            <person name="LaButti K."/>
            <person name="Andreopoulos B."/>
            <person name="Lipzen A."/>
            <person name="Chen C."/>
            <person name="Yan M."/>
            <person name="Daum C."/>
            <person name="Ng V."/>
            <person name="Clum A."/>
            <person name="Steindorff A."/>
            <person name="Ohm R.A."/>
            <person name="Martin F."/>
            <person name="Silar P."/>
            <person name="Natvig D.O."/>
            <person name="Lalanne C."/>
            <person name="Gautier V."/>
            <person name="Ament-Velasquez S.L."/>
            <person name="Kruys A."/>
            <person name="Hutchinson M.I."/>
            <person name="Powell A.J."/>
            <person name="Barry K."/>
            <person name="Miller A.N."/>
            <person name="Grigoriev I.V."/>
            <person name="Debuchy R."/>
            <person name="Gladieux P."/>
            <person name="Hiltunen Thoren M."/>
            <person name="Johannesson H."/>
        </authorList>
    </citation>
    <scope>NUCLEOTIDE SEQUENCE</scope>
    <source>
        <strain evidence="10">CBS 990.96</strain>
    </source>
</reference>
<feature type="site" description="Electron transfer via tryptophanyl radical" evidence="6">
    <location>
        <position position="461"/>
    </location>
</feature>
<dbReference type="AlphaFoldDB" id="A0AAN7BV19"/>
<dbReference type="Gene3D" id="3.40.50.620">
    <property type="entry name" value="HUPs"/>
    <property type="match status" value="1"/>
</dbReference>
<keyword evidence="2 5" id="KW-0285">Flavoprotein</keyword>
<evidence type="ECO:0000313" key="10">
    <source>
        <dbReference type="EMBL" id="KAK4229977.1"/>
    </source>
</evidence>
<dbReference type="SUPFAM" id="SSF52425">
    <property type="entry name" value="Cryptochrome/photolyase, N-terminal domain"/>
    <property type="match status" value="1"/>
</dbReference>
<dbReference type="PANTHER" id="PTHR11455">
    <property type="entry name" value="CRYPTOCHROME"/>
    <property type="match status" value="1"/>
</dbReference>
<feature type="compositionally biased region" description="Polar residues" evidence="8">
    <location>
        <begin position="615"/>
        <end position="627"/>
    </location>
</feature>
<dbReference type="Gene3D" id="1.10.579.10">
    <property type="entry name" value="DNA Cyclobutane Dipyrimidine Photolyase, subunit A, domain 3"/>
    <property type="match status" value="1"/>
</dbReference>
<evidence type="ECO:0000256" key="6">
    <source>
        <dbReference type="PIRSR" id="PIRSR602081-2"/>
    </source>
</evidence>
<feature type="region of interest" description="Disordered" evidence="8">
    <location>
        <begin position="382"/>
        <end position="404"/>
    </location>
</feature>
<dbReference type="PROSITE" id="PS51645">
    <property type="entry name" value="PHR_CRY_ALPHA_BETA"/>
    <property type="match status" value="1"/>
</dbReference>
<dbReference type="SUPFAM" id="SSF48173">
    <property type="entry name" value="Cryptochrome/photolyase FAD-binding domain"/>
    <property type="match status" value="1"/>
</dbReference>
<dbReference type="InterPro" id="IPR006050">
    <property type="entry name" value="DNA_photolyase_N"/>
</dbReference>
<organism evidence="10 11">
    <name type="scientific">Podospora fimiseda</name>
    <dbReference type="NCBI Taxonomy" id="252190"/>
    <lineage>
        <taxon>Eukaryota</taxon>
        <taxon>Fungi</taxon>
        <taxon>Dikarya</taxon>
        <taxon>Ascomycota</taxon>
        <taxon>Pezizomycotina</taxon>
        <taxon>Sordariomycetes</taxon>
        <taxon>Sordariomycetidae</taxon>
        <taxon>Sordariales</taxon>
        <taxon>Podosporaceae</taxon>
        <taxon>Podospora</taxon>
    </lineage>
</organism>
<keyword evidence="4 7" id="KW-0157">Chromophore</keyword>
<dbReference type="InterPro" id="IPR036134">
    <property type="entry name" value="Crypto/Photolyase_FAD-like_sf"/>
</dbReference>
<evidence type="ECO:0000256" key="2">
    <source>
        <dbReference type="ARBA" id="ARBA00022630"/>
    </source>
</evidence>
<name>A0AAN7BV19_9PEZI</name>
<gene>
    <name evidence="10" type="ORF">QBC38DRAFT_358189</name>
</gene>
<evidence type="ECO:0000256" key="4">
    <source>
        <dbReference type="ARBA" id="ARBA00022991"/>
    </source>
</evidence>
<dbReference type="InterPro" id="IPR014729">
    <property type="entry name" value="Rossmann-like_a/b/a_fold"/>
</dbReference>
<evidence type="ECO:0000256" key="1">
    <source>
        <dbReference type="ARBA" id="ARBA00005862"/>
    </source>
</evidence>
<dbReference type="PANTHER" id="PTHR11455:SF22">
    <property type="entry name" value="CRYPTOCHROME DASH"/>
    <property type="match status" value="1"/>
</dbReference>
<dbReference type="PRINTS" id="PR00147">
    <property type="entry name" value="DNAPHOTLYASE"/>
</dbReference>
<dbReference type="InterPro" id="IPR014133">
    <property type="entry name" value="Cry_DASH"/>
</dbReference>
<comment type="caution">
    <text evidence="10">The sequence shown here is derived from an EMBL/GenBank/DDBJ whole genome shotgun (WGS) entry which is preliminary data.</text>
</comment>
<feature type="region of interest" description="Disordered" evidence="8">
    <location>
        <begin position="593"/>
        <end position="632"/>
    </location>
</feature>
<sequence>MASKSVAIAIFRRDLRVADNPLLHSLVTQTDSVPDFLLPIYVFQANQFEVSGFIPDGSPSPYKPARSEVGGFYRCGKYRAEFIANAVVDLKQSLESLGSGLAIRVGLIPEVIQSLAKALPRSGYHVKSVWMTSHEGSEEKLDEKGVKFLCADLKAEFKLLNDEKYLIDDRDTGLSPDMSNLPDVFTTYRKNQEPLGEKPRPVLPAPSKGDLPPFPDASAIPAQHAPFVIPNTADGLIEAVVKPVRDFLPNMPPFPENTESAHPFKGGETYAHRRLNHLVRSRIFSLYDTTRNGLLGGDFSTKLSGYLAQGCLTARQVHHAMAALENGTDAAYEDVEGYGQGEIPGTKSVRFELLWRDYMRLCHKKYGNKLFHLRGLRSDYKDNTGKPRKTGWKSADKERASENQEPDYKTIGEYLERFKAGTTGLGFIDASQRELLHTGYTSNRARQNVASFLSKHLSIDWRYGAEWYEMLLVDYDVSSNWANWQYVSGVGNDPRGDLRIFNPIKQAFDYDKNGDYVRAWVPEVRGLQRLEEVFQACTASEEDRAAAGLADNIMATNPIHRINFDVAHRPRSSRYLQRGARFKAIRQVQINVAGDGDGNNNTNGTGSVHGDASIVNGSGTVPKTSAASGRGYQGSYVNQNGYGGQVNGGRYNHRGGGGANGTRGGNPFVRGRGGQQNGYSVAQPREQSSNNGVQNS</sequence>
<feature type="compositionally biased region" description="Gly residues" evidence="8">
    <location>
        <begin position="654"/>
        <end position="664"/>
    </location>
</feature>
<dbReference type="GO" id="GO:0071949">
    <property type="term" value="F:FAD binding"/>
    <property type="evidence" value="ECO:0007669"/>
    <property type="project" value="TreeGrafter"/>
</dbReference>
<dbReference type="NCBIfam" id="TIGR02765">
    <property type="entry name" value="crypto_DASH"/>
    <property type="match status" value="1"/>
</dbReference>
<evidence type="ECO:0000256" key="3">
    <source>
        <dbReference type="ARBA" id="ARBA00022827"/>
    </source>
</evidence>
<dbReference type="InterPro" id="IPR002081">
    <property type="entry name" value="Cryptochrome/DNA_photolyase_1"/>
</dbReference>
<feature type="binding site" evidence="5">
    <location>
        <begin position="300"/>
        <end position="304"/>
    </location>
    <ligand>
        <name>FAD</name>
        <dbReference type="ChEBI" id="CHEBI:57692"/>
    </ligand>
</feature>
<feature type="region of interest" description="Disordered" evidence="8">
    <location>
        <begin position="645"/>
        <end position="696"/>
    </location>
</feature>
<dbReference type="EMBL" id="MU865303">
    <property type="protein sequence ID" value="KAK4229977.1"/>
    <property type="molecule type" value="Genomic_DNA"/>
</dbReference>
<feature type="site" description="Electron transfer via tryptophanyl radical" evidence="6">
    <location>
        <position position="484"/>
    </location>
</feature>
<dbReference type="Pfam" id="PF03441">
    <property type="entry name" value="FAD_binding_7"/>
    <property type="match status" value="1"/>
</dbReference>
<evidence type="ECO:0000256" key="5">
    <source>
        <dbReference type="PIRSR" id="PIRSR602081-1"/>
    </source>
</evidence>
<accession>A0AAN7BV19</accession>
<keyword evidence="11" id="KW-1185">Reference proteome</keyword>
<feature type="site" description="Electron transfer via tryptophanyl radical" evidence="6">
    <location>
        <position position="392"/>
    </location>
</feature>
<reference evidence="10" key="2">
    <citation type="submission" date="2023-05" db="EMBL/GenBank/DDBJ databases">
        <authorList>
            <consortium name="Lawrence Berkeley National Laboratory"/>
            <person name="Steindorff A."/>
            <person name="Hensen N."/>
            <person name="Bonometti L."/>
            <person name="Westerberg I."/>
            <person name="Brannstrom I.O."/>
            <person name="Guillou S."/>
            <person name="Cros-Aarteil S."/>
            <person name="Calhoun S."/>
            <person name="Haridas S."/>
            <person name="Kuo A."/>
            <person name="Mondo S."/>
            <person name="Pangilinan J."/>
            <person name="Riley R."/>
            <person name="Labutti K."/>
            <person name="Andreopoulos B."/>
            <person name="Lipzen A."/>
            <person name="Chen C."/>
            <person name="Yanf M."/>
            <person name="Daum C."/>
            <person name="Ng V."/>
            <person name="Clum A."/>
            <person name="Ohm R."/>
            <person name="Martin F."/>
            <person name="Silar P."/>
            <person name="Natvig D."/>
            <person name="Lalanne C."/>
            <person name="Gautier V."/>
            <person name="Ament-Velasquez S.L."/>
            <person name="Kruys A."/>
            <person name="Hutchinson M.I."/>
            <person name="Powell A.J."/>
            <person name="Barry K."/>
            <person name="Miller A.N."/>
            <person name="Grigoriev I.V."/>
            <person name="Debuchy R."/>
            <person name="Gladieux P."/>
            <person name="Thoren M.H."/>
            <person name="Johannesson H."/>
        </authorList>
    </citation>
    <scope>NUCLEOTIDE SEQUENCE</scope>
    <source>
        <strain evidence="10">CBS 990.96</strain>
    </source>
</reference>
<dbReference type="InterPro" id="IPR036155">
    <property type="entry name" value="Crypto/Photolyase_N_sf"/>
</dbReference>
<evidence type="ECO:0000313" key="11">
    <source>
        <dbReference type="Proteomes" id="UP001301958"/>
    </source>
</evidence>
<comment type="similarity">
    <text evidence="1 7">Belongs to the DNA photolyase class-1 family.</text>
</comment>
<evidence type="ECO:0000259" key="9">
    <source>
        <dbReference type="PROSITE" id="PS51645"/>
    </source>
</evidence>
<dbReference type="GO" id="GO:0003684">
    <property type="term" value="F:damaged DNA binding"/>
    <property type="evidence" value="ECO:0007669"/>
    <property type="project" value="TreeGrafter"/>
</dbReference>
<evidence type="ECO:0000256" key="8">
    <source>
        <dbReference type="SAM" id="MobiDB-lite"/>
    </source>
</evidence>
<feature type="domain" description="Photolyase/cryptochrome alpha/beta" evidence="9">
    <location>
        <begin position="5"/>
        <end position="165"/>
    </location>
</feature>
<keyword evidence="3 5" id="KW-0274">FAD</keyword>
<dbReference type="InterPro" id="IPR005101">
    <property type="entry name" value="Cryptochr/Photolyase_FAD-bd"/>
</dbReference>
<feature type="compositionally biased region" description="Polar residues" evidence="8">
    <location>
        <begin position="677"/>
        <end position="696"/>
    </location>
</feature>
<comment type="cofactor">
    <cofactor evidence="5 7">
        <name>FAD</name>
        <dbReference type="ChEBI" id="CHEBI:57692"/>
    </cofactor>
    <text evidence="5 7">Binds 1 FAD per subunit.</text>
</comment>
<dbReference type="Proteomes" id="UP001301958">
    <property type="component" value="Unassembled WGS sequence"/>
</dbReference>
<dbReference type="GO" id="GO:0003904">
    <property type="term" value="F:deoxyribodipyrimidine photo-lyase activity"/>
    <property type="evidence" value="ECO:0007669"/>
    <property type="project" value="TreeGrafter"/>
</dbReference>
<proteinExistence type="inferred from homology"/>
<comment type="cofactor">
    <cofactor evidence="7">
        <name>(6R)-5,10-methylene-5,6,7,8-tetrahydrofolate</name>
        <dbReference type="ChEBI" id="CHEBI:15636"/>
    </cofactor>
    <text evidence="7">Binds 1 5,10-methenyltetrahydrofolate (MTHF) per subunit.</text>
</comment>
<feature type="binding site" evidence="5">
    <location>
        <position position="287"/>
    </location>
    <ligand>
        <name>FAD</name>
        <dbReference type="ChEBI" id="CHEBI:57692"/>
    </ligand>
</feature>